<keyword evidence="8" id="KW-1185">Reference proteome</keyword>
<organism evidence="7 8">
    <name type="scientific">Allocatelliglobosispora scoriae</name>
    <dbReference type="NCBI Taxonomy" id="643052"/>
    <lineage>
        <taxon>Bacteria</taxon>
        <taxon>Bacillati</taxon>
        <taxon>Actinomycetota</taxon>
        <taxon>Actinomycetes</taxon>
        <taxon>Micromonosporales</taxon>
        <taxon>Micromonosporaceae</taxon>
        <taxon>Allocatelliglobosispora</taxon>
    </lineage>
</organism>
<protein>
    <submittedName>
        <fullName evidence="7">DNA-binding SARP family transcriptional activator</fullName>
    </submittedName>
</protein>
<feature type="DNA-binding region" description="OmpR/PhoB-type" evidence="5">
    <location>
        <begin position="1"/>
        <end position="90"/>
    </location>
</feature>
<keyword evidence="4" id="KW-0804">Transcription</keyword>
<dbReference type="GO" id="GO:0006355">
    <property type="term" value="P:regulation of DNA-templated transcription"/>
    <property type="evidence" value="ECO:0007669"/>
    <property type="project" value="InterPro"/>
</dbReference>
<dbReference type="Pfam" id="PF03704">
    <property type="entry name" value="BTAD"/>
    <property type="match status" value="1"/>
</dbReference>
<reference evidence="7 8" key="1">
    <citation type="submission" date="2020-08" db="EMBL/GenBank/DDBJ databases">
        <title>Sequencing the genomes of 1000 actinobacteria strains.</title>
        <authorList>
            <person name="Klenk H.-P."/>
        </authorList>
    </citation>
    <scope>NUCLEOTIDE SEQUENCE [LARGE SCALE GENOMIC DNA]</scope>
    <source>
        <strain evidence="7 8">DSM 45362</strain>
    </source>
</reference>
<gene>
    <name evidence="7" type="ORF">F4553_001764</name>
</gene>
<comment type="caution">
    <text evidence="7">The sequence shown here is derived from an EMBL/GenBank/DDBJ whole genome shotgun (WGS) entry which is preliminary data.</text>
</comment>
<dbReference type="InterPro" id="IPR011990">
    <property type="entry name" value="TPR-like_helical_dom_sf"/>
</dbReference>
<dbReference type="Gene3D" id="1.10.10.10">
    <property type="entry name" value="Winged helix-like DNA-binding domain superfamily/Winged helix DNA-binding domain"/>
    <property type="match status" value="1"/>
</dbReference>
<dbReference type="InterPro" id="IPR036388">
    <property type="entry name" value="WH-like_DNA-bd_sf"/>
</dbReference>
<dbReference type="Proteomes" id="UP000587527">
    <property type="component" value="Unassembled WGS sequence"/>
</dbReference>
<evidence type="ECO:0000256" key="5">
    <source>
        <dbReference type="PROSITE-ProRule" id="PRU01091"/>
    </source>
</evidence>
<accession>A0A841BL83</accession>
<dbReference type="EMBL" id="JACHMN010000002">
    <property type="protein sequence ID" value="MBB5868385.1"/>
    <property type="molecule type" value="Genomic_DNA"/>
</dbReference>
<dbReference type="SUPFAM" id="SSF46894">
    <property type="entry name" value="C-terminal effector domain of the bipartite response regulators"/>
    <property type="match status" value="1"/>
</dbReference>
<comment type="similarity">
    <text evidence="1">Belongs to the AfsR/DnrI/RedD regulatory family.</text>
</comment>
<dbReference type="Pfam" id="PF00486">
    <property type="entry name" value="Trans_reg_C"/>
    <property type="match status" value="1"/>
</dbReference>
<dbReference type="InterPro" id="IPR051677">
    <property type="entry name" value="AfsR-DnrI-RedD_regulator"/>
</dbReference>
<evidence type="ECO:0000256" key="4">
    <source>
        <dbReference type="ARBA" id="ARBA00023163"/>
    </source>
</evidence>
<keyword evidence="3 5" id="KW-0238">DNA-binding</keyword>
<dbReference type="Gene3D" id="1.25.40.10">
    <property type="entry name" value="Tetratricopeptide repeat domain"/>
    <property type="match status" value="1"/>
</dbReference>
<evidence type="ECO:0000259" key="6">
    <source>
        <dbReference type="PROSITE" id="PS51755"/>
    </source>
</evidence>
<dbReference type="GO" id="GO:0003677">
    <property type="term" value="F:DNA binding"/>
    <property type="evidence" value="ECO:0007669"/>
    <property type="project" value="UniProtKB-UniRule"/>
</dbReference>
<dbReference type="InterPro" id="IPR016032">
    <property type="entry name" value="Sig_transdc_resp-reg_C-effctor"/>
</dbReference>
<name>A0A841BL83_9ACTN</name>
<sequence length="241" mass="26938">MTFHILGPVEVRRDGAPLPLGGRKQRTILAVLLLNRARTVSTETLMSLLWGDDPPRSVQAQLHNLVSRIRRAAGPSGRIHRRYDGYQLDADDADLDLARFDAYTALGRAALADRQPRRAADAFQLALGQWGGPALHGVTEQLADRERHRLEERRLAVLADRFEAELELGAVERLIPELTGTVRAWPFHDRFRGQLMRALHGSGRRAEALACYADGDARYRQELGISLGHDLAQLHGRILRA</sequence>
<evidence type="ECO:0000313" key="8">
    <source>
        <dbReference type="Proteomes" id="UP000587527"/>
    </source>
</evidence>
<dbReference type="PANTHER" id="PTHR35807">
    <property type="entry name" value="TRANSCRIPTIONAL REGULATOR REDD-RELATED"/>
    <property type="match status" value="1"/>
</dbReference>
<dbReference type="PANTHER" id="PTHR35807:SF1">
    <property type="entry name" value="TRANSCRIPTIONAL REGULATOR REDD"/>
    <property type="match status" value="1"/>
</dbReference>
<evidence type="ECO:0000313" key="7">
    <source>
        <dbReference type="EMBL" id="MBB5868385.1"/>
    </source>
</evidence>
<proteinExistence type="inferred from homology"/>
<dbReference type="SUPFAM" id="SSF48452">
    <property type="entry name" value="TPR-like"/>
    <property type="match status" value="1"/>
</dbReference>
<dbReference type="InterPro" id="IPR001867">
    <property type="entry name" value="OmpR/PhoB-type_DNA-bd"/>
</dbReference>
<dbReference type="InterPro" id="IPR005158">
    <property type="entry name" value="BTAD"/>
</dbReference>
<keyword evidence="2" id="KW-0805">Transcription regulation</keyword>
<evidence type="ECO:0000256" key="2">
    <source>
        <dbReference type="ARBA" id="ARBA00023015"/>
    </source>
</evidence>
<dbReference type="SMART" id="SM00862">
    <property type="entry name" value="Trans_reg_C"/>
    <property type="match status" value="1"/>
</dbReference>
<evidence type="ECO:0000256" key="3">
    <source>
        <dbReference type="ARBA" id="ARBA00023125"/>
    </source>
</evidence>
<dbReference type="CDD" id="cd15831">
    <property type="entry name" value="BTAD"/>
    <property type="match status" value="1"/>
</dbReference>
<dbReference type="RefSeq" id="WP_184834281.1">
    <property type="nucleotide sequence ID" value="NZ_JACHMN010000002.1"/>
</dbReference>
<dbReference type="AlphaFoldDB" id="A0A841BL83"/>
<dbReference type="GO" id="GO:0000160">
    <property type="term" value="P:phosphorelay signal transduction system"/>
    <property type="evidence" value="ECO:0007669"/>
    <property type="project" value="InterPro"/>
</dbReference>
<evidence type="ECO:0000256" key="1">
    <source>
        <dbReference type="ARBA" id="ARBA00005820"/>
    </source>
</evidence>
<dbReference type="SMART" id="SM01043">
    <property type="entry name" value="BTAD"/>
    <property type="match status" value="1"/>
</dbReference>
<feature type="domain" description="OmpR/PhoB-type" evidence="6">
    <location>
        <begin position="1"/>
        <end position="90"/>
    </location>
</feature>
<dbReference type="PROSITE" id="PS51755">
    <property type="entry name" value="OMPR_PHOB"/>
    <property type="match status" value="1"/>
</dbReference>